<keyword evidence="4" id="KW-1185">Reference proteome</keyword>
<dbReference type="PROSITE" id="PS51762">
    <property type="entry name" value="GH16_2"/>
    <property type="match status" value="1"/>
</dbReference>
<proteinExistence type="predicted"/>
<dbReference type="CDD" id="cd08023">
    <property type="entry name" value="GH16_laminarinase_like"/>
    <property type="match status" value="1"/>
</dbReference>
<dbReference type="InterPro" id="IPR013320">
    <property type="entry name" value="ConA-like_dom_sf"/>
</dbReference>
<dbReference type="EMBL" id="JAAMPI010001844">
    <property type="protein sequence ID" value="KAF4622748.1"/>
    <property type="molecule type" value="Genomic_DNA"/>
</dbReference>
<dbReference type="Proteomes" id="UP000566819">
    <property type="component" value="Unassembled WGS sequence"/>
</dbReference>
<dbReference type="Pfam" id="PF26113">
    <property type="entry name" value="GH16_XgeA"/>
    <property type="match status" value="1"/>
</dbReference>
<dbReference type="GO" id="GO:0004553">
    <property type="term" value="F:hydrolase activity, hydrolyzing O-glycosyl compounds"/>
    <property type="evidence" value="ECO:0007669"/>
    <property type="project" value="InterPro"/>
</dbReference>
<protein>
    <recommendedName>
        <fullName evidence="2">GH16 domain-containing protein</fullName>
    </recommendedName>
</protein>
<dbReference type="GO" id="GO:0005975">
    <property type="term" value="P:carbohydrate metabolic process"/>
    <property type="evidence" value="ECO:0007669"/>
    <property type="project" value="InterPro"/>
</dbReference>
<sequence>MADLSNNNTLGNPLNNTSNSHTTTVLHHYRNNTDSTLRSISSIQPTTMNHKDPTSPSWSKPQSPQPQPPPPPLIPNSTRPPTSSNTQPYWQPIFDPSIPISQLFIQETGSHGWGNNESQNYTSNPENCFFTPDNSLVLRGIVNSSSSDKYTSARLISEQRLSRQKGYLSVRLRAPCAPGIWPAFWMLPAQPFTWPNDGEVDIFESWNGEGVNHSCLHWGFYNGEDWNKHRVVDTPIPDLKDREVHVGFAWDQEEDVNGAKGRMVWYVDGRAVMKANIPEGTRRMSDWRIIVNVAMGGNVCQGKLPEDGTYDFVLRDLGMWDAPVGGWDQFGRDFEEAREGKTM</sequence>
<dbReference type="AlphaFoldDB" id="A0A8H4R4H2"/>
<reference evidence="3 4" key="1">
    <citation type="submission" date="2020-03" db="EMBL/GenBank/DDBJ databases">
        <title>Draft Genome Sequence of Cudoniella acicularis.</title>
        <authorList>
            <person name="Buettner E."/>
            <person name="Kellner H."/>
        </authorList>
    </citation>
    <scope>NUCLEOTIDE SEQUENCE [LARGE SCALE GENOMIC DNA]</scope>
    <source>
        <strain evidence="3 4">DSM 108380</strain>
    </source>
</reference>
<feature type="domain" description="GH16" evidence="2">
    <location>
        <begin position="63"/>
        <end position="317"/>
    </location>
</feature>
<evidence type="ECO:0000313" key="3">
    <source>
        <dbReference type="EMBL" id="KAF4622748.1"/>
    </source>
</evidence>
<dbReference type="SUPFAM" id="SSF49899">
    <property type="entry name" value="Concanavalin A-like lectins/glucanases"/>
    <property type="match status" value="1"/>
</dbReference>
<dbReference type="OrthoDB" id="192832at2759"/>
<name>A0A8H4R4H2_9HELO</name>
<feature type="compositionally biased region" description="Pro residues" evidence="1">
    <location>
        <begin position="63"/>
        <end position="74"/>
    </location>
</feature>
<accession>A0A8H4R4H2</accession>
<gene>
    <name evidence="3" type="ORF">G7Y89_g14279</name>
</gene>
<evidence type="ECO:0000313" key="4">
    <source>
        <dbReference type="Proteomes" id="UP000566819"/>
    </source>
</evidence>
<dbReference type="InterPro" id="IPR050546">
    <property type="entry name" value="Glycosyl_Hydrlase_16"/>
</dbReference>
<dbReference type="Gene3D" id="2.60.120.200">
    <property type="match status" value="1"/>
</dbReference>
<dbReference type="InterPro" id="IPR000757">
    <property type="entry name" value="Beta-glucanase-like"/>
</dbReference>
<evidence type="ECO:0000256" key="1">
    <source>
        <dbReference type="SAM" id="MobiDB-lite"/>
    </source>
</evidence>
<dbReference type="PANTHER" id="PTHR10963:SF53">
    <property type="entry name" value="GH16 DOMAIN-CONTAINING PROTEIN"/>
    <property type="match status" value="1"/>
</dbReference>
<organism evidence="3 4">
    <name type="scientific">Cudoniella acicularis</name>
    <dbReference type="NCBI Taxonomy" id="354080"/>
    <lineage>
        <taxon>Eukaryota</taxon>
        <taxon>Fungi</taxon>
        <taxon>Dikarya</taxon>
        <taxon>Ascomycota</taxon>
        <taxon>Pezizomycotina</taxon>
        <taxon>Leotiomycetes</taxon>
        <taxon>Helotiales</taxon>
        <taxon>Tricladiaceae</taxon>
        <taxon>Cudoniella</taxon>
    </lineage>
</organism>
<comment type="caution">
    <text evidence="3">The sequence shown here is derived from an EMBL/GenBank/DDBJ whole genome shotgun (WGS) entry which is preliminary data.</text>
</comment>
<feature type="compositionally biased region" description="Low complexity" evidence="1">
    <location>
        <begin position="1"/>
        <end position="20"/>
    </location>
</feature>
<feature type="region of interest" description="Disordered" evidence="1">
    <location>
        <begin position="45"/>
        <end position="91"/>
    </location>
</feature>
<dbReference type="PANTHER" id="PTHR10963">
    <property type="entry name" value="GLYCOSYL HYDROLASE-RELATED"/>
    <property type="match status" value="1"/>
</dbReference>
<feature type="region of interest" description="Disordered" evidence="1">
    <location>
        <begin position="1"/>
        <end position="21"/>
    </location>
</feature>
<evidence type="ECO:0000259" key="2">
    <source>
        <dbReference type="PROSITE" id="PS51762"/>
    </source>
</evidence>